<keyword evidence="1" id="KW-0808">Transferase</keyword>
<keyword evidence="2" id="KW-1185">Reference proteome</keyword>
<comment type="caution">
    <text evidence="1">The sequence shown here is derived from an EMBL/GenBank/DDBJ whole genome shotgun (WGS) entry which is preliminary data.</text>
</comment>
<name>A0ACC1JES0_9FUNG</name>
<dbReference type="Proteomes" id="UP001150603">
    <property type="component" value="Unassembled WGS sequence"/>
</dbReference>
<evidence type="ECO:0000313" key="2">
    <source>
        <dbReference type="Proteomes" id="UP001150603"/>
    </source>
</evidence>
<keyword evidence="1" id="KW-0418">Kinase</keyword>
<protein>
    <submittedName>
        <fullName evidence="1">Sphingosine kinase 1</fullName>
        <ecNumber evidence="1">2.7.1.91</ecNumber>
    </submittedName>
</protein>
<reference evidence="1" key="1">
    <citation type="submission" date="2022-07" db="EMBL/GenBank/DDBJ databases">
        <title>Phylogenomic reconstructions and comparative analyses of Kickxellomycotina fungi.</title>
        <authorList>
            <person name="Reynolds N.K."/>
            <person name="Stajich J.E."/>
            <person name="Barry K."/>
            <person name="Grigoriev I.V."/>
            <person name="Crous P."/>
            <person name="Smith M.E."/>
        </authorList>
    </citation>
    <scope>NUCLEOTIDE SEQUENCE</scope>
    <source>
        <strain evidence="1">NRRL 5244</strain>
    </source>
</reference>
<accession>A0ACC1JES0</accession>
<organism evidence="1 2">
    <name type="scientific">Linderina macrospora</name>
    <dbReference type="NCBI Taxonomy" id="4868"/>
    <lineage>
        <taxon>Eukaryota</taxon>
        <taxon>Fungi</taxon>
        <taxon>Fungi incertae sedis</taxon>
        <taxon>Zoopagomycota</taxon>
        <taxon>Kickxellomycotina</taxon>
        <taxon>Kickxellomycetes</taxon>
        <taxon>Kickxellales</taxon>
        <taxon>Kickxellaceae</taxon>
        <taxon>Linderina</taxon>
    </lineage>
</organism>
<sequence>MLTIAMDVMFGATLSPTNKFKFKSFESASETNLQIESSTHFTVYTIMAREKGKRPLCDTWTFMVESEEESATWVSLLRCAIHPNINDRKVNVLVLLNPVSGKRKATKIFDTIVKPIFEIGDTPYTLKLTESADYATGFLQNEDLSPYSSIVSISGDGLLHDVLNGFLQRADWPRYQTLPLAVIPAGTGNGLAKSLDCIWPEQAAVAVVKAEARPLDIMSATLASGRTEYCFLSMTWGLTADIDIESERMRWAGAARLDLYGTIRLMNLRYYGGRLHYLPAYENDESAARAMSNSSYGMGASAASSMANILAERTNHGTDDAWGLPPPSFSSPLARNSPKQLPQQLSPQVQPAVTLRPTLTGGIQLPIQDGSLPPRWKTVEGPFVQVIATNVPWLAPTFLASKHARIADGMIDLVYSGNATKWQMIPYMTGSAKEDYLNKGEGIEHVKVRAFILEPNGLRTTSKNPESHQAVQHPHMAAASIRSKSLSPRFGSIRSTLSYRSKTSTGSQVTVPARVRSQNYAAYHTASGRNSSLMAQGLKQHDQEDASQSLAVPSPAAFSTRSGTAIAQMAVEDRRPVSDPDADTVGVVRHAQSEQRELESPASPDVDGNAAENTDTGCRLVGEHGIVDLDGEVVELGPVKIEALPNLVRIICPPWLNEDRSNRTMAMPVMKAPELIRGTLSREGSFLSFASAK</sequence>
<evidence type="ECO:0000313" key="1">
    <source>
        <dbReference type="EMBL" id="KAJ1949170.1"/>
    </source>
</evidence>
<dbReference type="EMBL" id="JANBPW010000527">
    <property type="protein sequence ID" value="KAJ1949170.1"/>
    <property type="molecule type" value="Genomic_DNA"/>
</dbReference>
<gene>
    <name evidence="1" type="primary">SPHK1</name>
    <name evidence="1" type="ORF">FBU59_001262</name>
</gene>
<proteinExistence type="predicted"/>
<dbReference type="EC" id="2.7.1.91" evidence="1"/>